<gene>
    <name evidence="1" type="primary">g12669</name>
    <name evidence="1" type="ORF">NpPPO83_00012669</name>
</gene>
<protein>
    <submittedName>
        <fullName evidence="1">Uncharacterized protein</fullName>
    </submittedName>
</protein>
<sequence>MVAMARAWSAISVAVDVCVALLPIPLLRGTRLRPAVQVALGAILGLGVFASAATAVRIPALPLLAVREGYLWNVGWVAMWAFLETGVALCAAALTSLRPLLGGWLVGEGGGRGRGAYHRQWWSERAEGERGREGWGGREKWRRVLRVPRRAGGGRRRAGKEGVREGGFVGLEVCREWERGVQDSWETTLGGESSIGMRTVVVEGGEDVDAESQKSIVGEGDIKVRKSICVEVPDE</sequence>
<evidence type="ECO:0000313" key="2">
    <source>
        <dbReference type="Proteomes" id="UP001165186"/>
    </source>
</evidence>
<organism evidence="1 2">
    <name type="scientific">Neofusicoccum parvum</name>
    <dbReference type="NCBI Taxonomy" id="310453"/>
    <lineage>
        <taxon>Eukaryota</taxon>
        <taxon>Fungi</taxon>
        <taxon>Dikarya</taxon>
        <taxon>Ascomycota</taxon>
        <taxon>Pezizomycotina</taxon>
        <taxon>Dothideomycetes</taxon>
        <taxon>Dothideomycetes incertae sedis</taxon>
        <taxon>Botryosphaeriales</taxon>
        <taxon>Botryosphaeriaceae</taxon>
        <taxon>Neofusicoccum</taxon>
    </lineage>
</organism>
<reference evidence="1" key="1">
    <citation type="submission" date="2024-09" db="EMBL/GenBank/DDBJ databases">
        <title>Draft Genome Sequences of Neofusicoccum parvum.</title>
        <authorList>
            <person name="Ashida A."/>
            <person name="Camagna M."/>
            <person name="Tanaka A."/>
            <person name="Takemoto D."/>
        </authorList>
    </citation>
    <scope>NUCLEOTIDE SEQUENCE</scope>
    <source>
        <strain evidence="1">PPO83</strain>
    </source>
</reference>
<keyword evidence="2" id="KW-1185">Reference proteome</keyword>
<dbReference type="Proteomes" id="UP001165186">
    <property type="component" value="Unassembled WGS sequence"/>
</dbReference>
<comment type="caution">
    <text evidence="1">The sequence shown here is derived from an EMBL/GenBank/DDBJ whole genome shotgun (WGS) entry which is preliminary data.</text>
</comment>
<dbReference type="EMBL" id="BSXG01000161">
    <property type="protein sequence ID" value="GME50090.1"/>
    <property type="molecule type" value="Genomic_DNA"/>
</dbReference>
<name>A0ACB5SP34_9PEZI</name>
<accession>A0ACB5SP34</accession>
<proteinExistence type="predicted"/>
<evidence type="ECO:0000313" key="1">
    <source>
        <dbReference type="EMBL" id="GME50090.1"/>
    </source>
</evidence>